<protein>
    <submittedName>
        <fullName evidence="3">Uncharacterized protein</fullName>
    </submittedName>
</protein>
<name>A0A5C6UN35_9SPHN</name>
<evidence type="ECO:0000256" key="2">
    <source>
        <dbReference type="SAM" id="SignalP"/>
    </source>
</evidence>
<feature type="signal peptide" evidence="2">
    <location>
        <begin position="1"/>
        <end position="19"/>
    </location>
</feature>
<feature type="region of interest" description="Disordered" evidence="1">
    <location>
        <begin position="100"/>
        <end position="119"/>
    </location>
</feature>
<evidence type="ECO:0000313" key="4">
    <source>
        <dbReference type="Proteomes" id="UP000321129"/>
    </source>
</evidence>
<organism evidence="3 4">
    <name type="scientific">Flavisphingopyxis soli</name>
    <dbReference type="NCBI Taxonomy" id="2601267"/>
    <lineage>
        <taxon>Bacteria</taxon>
        <taxon>Pseudomonadati</taxon>
        <taxon>Pseudomonadota</taxon>
        <taxon>Alphaproteobacteria</taxon>
        <taxon>Sphingomonadales</taxon>
        <taxon>Sphingopyxidaceae</taxon>
        <taxon>Flavisphingopyxis</taxon>
    </lineage>
</organism>
<dbReference type="EMBL" id="VOPY01000001">
    <property type="protein sequence ID" value="TXC73551.1"/>
    <property type="molecule type" value="Genomic_DNA"/>
</dbReference>
<gene>
    <name evidence="3" type="ORF">FSZ31_02040</name>
</gene>
<sequence>MKAFLIAAVAVTLANPAWAVEQAAPVQTQADAAQAQQDSGVQGDAQAGDDDLASASANPNAAGDTKDPNRKICRKQEVLGTRLHQKRVCATAAEWARMRAEHQQSTEQVQNGKFTFDGE</sequence>
<keyword evidence="4" id="KW-1185">Reference proteome</keyword>
<reference evidence="3 4" key="1">
    <citation type="submission" date="2019-08" db="EMBL/GenBank/DDBJ databases">
        <title>Sphingorhabdus soil sp. nov., isolated from arctic soil.</title>
        <authorList>
            <person name="Liu Y."/>
        </authorList>
    </citation>
    <scope>NUCLEOTIDE SEQUENCE [LARGE SCALE GENOMIC DNA]</scope>
    <source>
        <strain evidence="3 4">D-2Q-5-6</strain>
    </source>
</reference>
<accession>A0A5C6UN35</accession>
<evidence type="ECO:0000313" key="3">
    <source>
        <dbReference type="EMBL" id="TXC73551.1"/>
    </source>
</evidence>
<dbReference type="OrthoDB" id="7582966at2"/>
<feature type="chain" id="PRO_5022817920" evidence="2">
    <location>
        <begin position="20"/>
        <end position="119"/>
    </location>
</feature>
<comment type="caution">
    <text evidence="3">The sequence shown here is derived from an EMBL/GenBank/DDBJ whole genome shotgun (WGS) entry which is preliminary data.</text>
</comment>
<dbReference type="RefSeq" id="WP_147121388.1">
    <property type="nucleotide sequence ID" value="NZ_VOPY01000001.1"/>
</dbReference>
<feature type="compositionally biased region" description="Low complexity" evidence="1">
    <location>
        <begin position="23"/>
        <end position="46"/>
    </location>
</feature>
<dbReference type="AlphaFoldDB" id="A0A5C6UN35"/>
<proteinExistence type="predicted"/>
<keyword evidence="2" id="KW-0732">Signal</keyword>
<feature type="region of interest" description="Disordered" evidence="1">
    <location>
        <begin position="23"/>
        <end position="70"/>
    </location>
</feature>
<dbReference type="Proteomes" id="UP000321129">
    <property type="component" value="Unassembled WGS sequence"/>
</dbReference>
<evidence type="ECO:0000256" key="1">
    <source>
        <dbReference type="SAM" id="MobiDB-lite"/>
    </source>
</evidence>